<organism evidence="2 3">
    <name type="scientific">Pseudomonas graminis</name>
    <dbReference type="NCBI Taxonomy" id="158627"/>
    <lineage>
        <taxon>Bacteria</taxon>
        <taxon>Pseudomonadati</taxon>
        <taxon>Pseudomonadota</taxon>
        <taxon>Gammaproteobacteria</taxon>
        <taxon>Pseudomonadales</taxon>
        <taxon>Pseudomonadaceae</taxon>
        <taxon>Pseudomonas</taxon>
    </lineage>
</organism>
<sequence length="266" mass="30446">MRRSGVGWLLAVWLLMTSVWATADAATPALMPDEPSDILLVSEHWIGYTETDGTGLGWDLMREIFEPAGVKVEQRIEPYTRAVGLVQRGEADAWIAAYQDEVEGTLYSTWHYDTDEIYTLGLASKPLPSLQTLGKYRLAWVRGYEYQHYLPNVTHFNEVARRDHILSMLEYGRADLYIDAKPEMDFVLAQSNDPQRYRLTYLTSIPLYLSFADNPRGRALRDLFDARMSKLVPSGRLRPIFSRWKHPYPFDADDADDAQPRAGVSH</sequence>
<protein>
    <submittedName>
        <fullName evidence="2">Uncharacterized protein</fullName>
    </submittedName>
</protein>
<keyword evidence="1" id="KW-0732">Signal</keyword>
<dbReference type="Proteomes" id="UP000501989">
    <property type="component" value="Chromosome"/>
</dbReference>
<feature type="chain" id="PRO_5027082804" evidence="1">
    <location>
        <begin position="26"/>
        <end position="266"/>
    </location>
</feature>
<evidence type="ECO:0000256" key="1">
    <source>
        <dbReference type="SAM" id="SignalP"/>
    </source>
</evidence>
<evidence type="ECO:0000313" key="3">
    <source>
        <dbReference type="Proteomes" id="UP000501989"/>
    </source>
</evidence>
<dbReference type="RefSeq" id="WP_172609853.1">
    <property type="nucleotide sequence ID" value="NZ_CP053746.1"/>
</dbReference>
<accession>A0A6M8MJZ0</accession>
<feature type="signal peptide" evidence="1">
    <location>
        <begin position="1"/>
        <end position="25"/>
    </location>
</feature>
<dbReference type="AlphaFoldDB" id="A0A6M8MJZ0"/>
<reference evidence="3" key="1">
    <citation type="submission" date="2019-12" db="EMBL/GenBank/DDBJ databases">
        <title>Endophytic bacteria associated with Panax ginseng seedlings.</title>
        <authorList>
            <person name="Park J.M."/>
            <person name="Shin R."/>
            <person name="Jo S.H."/>
        </authorList>
    </citation>
    <scope>NUCLEOTIDE SEQUENCE [LARGE SCALE GENOMIC DNA]</scope>
    <source>
        <strain evidence="3">PgKB30</strain>
    </source>
</reference>
<keyword evidence="3" id="KW-1185">Reference proteome</keyword>
<proteinExistence type="predicted"/>
<dbReference type="Gene3D" id="3.40.190.10">
    <property type="entry name" value="Periplasmic binding protein-like II"/>
    <property type="match status" value="2"/>
</dbReference>
<name>A0A6M8MJZ0_9PSED</name>
<dbReference type="EMBL" id="CP053746">
    <property type="protein sequence ID" value="QKF50061.1"/>
    <property type="molecule type" value="Genomic_DNA"/>
</dbReference>
<evidence type="ECO:0000313" key="2">
    <source>
        <dbReference type="EMBL" id="QKF50061.1"/>
    </source>
</evidence>
<gene>
    <name evidence="2" type="ORF">FX982_00988</name>
</gene>
<dbReference type="SUPFAM" id="SSF53850">
    <property type="entry name" value="Periplasmic binding protein-like II"/>
    <property type="match status" value="1"/>
</dbReference>
<dbReference type="KEGG" id="pgg:FX982_00988"/>